<reference evidence="3" key="2">
    <citation type="submission" date="2025-08" db="UniProtKB">
        <authorList>
            <consortium name="RefSeq"/>
        </authorList>
    </citation>
    <scope>IDENTIFICATION</scope>
</reference>
<dbReference type="PANTHER" id="PTHR33167:SF33">
    <property type="entry name" value="MYB-CC TYPE TRANSCRIPTION FACTOR LHEQLE-CONTAINING DOMAIN-CONTAINING PROTEIN"/>
    <property type="match status" value="1"/>
</dbReference>
<dbReference type="PANTHER" id="PTHR33167">
    <property type="entry name" value="TRANSCRIPTION FACTOR, PUTATIVE (DUF863)-RELATED"/>
    <property type="match status" value="1"/>
</dbReference>
<dbReference type="GeneID" id="18589323"/>
<evidence type="ECO:0000256" key="1">
    <source>
        <dbReference type="SAM" id="MobiDB-lite"/>
    </source>
</evidence>
<proteinExistence type="predicted"/>
<dbReference type="Gramene" id="Tc09v2_t015200.2">
    <property type="protein sequence ID" value="Tc09v2_p015200.2"/>
    <property type="gene ID" value="Tc09v2_g015200"/>
</dbReference>
<gene>
    <name evidence="3" type="primary">LOC18589323</name>
</gene>
<sequence length="308" mass="35148">MQGFVRCNWQGMGTKLECAVNPLATSQNSNSCSFTVHFVDDYFRTRTLKENCQKIGLERSGSCMDRMLERHNMESIRKTMEMHEDTFKHQVRELHRLYSVQKMLMDEVKKEIKQNRFWTTPMTSFDVNQSHFINQQQLTAQTTCGYNFHVQGDPSSRERSGSCSGDTMKVARGFDLERPAEEDISAEVSAVDHEDQVGRSSLMHSRINQMRIEGSDEDSEVELTLSIGGSSSKKTPTNSKPHSQELGCNNSQSIHKETRELHSSASFKSERREDCSGPNTPMSSSSATFDQDRKRPHWLFQGLSINRT</sequence>
<name>A0AB32WSJ0_THECC</name>
<feature type="compositionally biased region" description="Polar residues" evidence="1">
    <location>
        <begin position="277"/>
        <end position="289"/>
    </location>
</feature>
<feature type="compositionally biased region" description="Low complexity" evidence="1">
    <location>
        <begin position="230"/>
        <end position="241"/>
    </location>
</feature>
<evidence type="ECO:0000313" key="2">
    <source>
        <dbReference type="Proteomes" id="UP000694886"/>
    </source>
</evidence>
<accession>A0AB32WSJ0</accession>
<reference evidence="2" key="1">
    <citation type="journal article" date="1997" name="Nucleic Acids Res.">
        <title>tRNAscan-SE: a program for improved detection of transfer RNA genes in genomic sequence.</title>
        <authorList>
            <person name="Lowe T.M."/>
            <person name="Eddy S.R."/>
        </authorList>
    </citation>
    <scope>NUCLEOTIDE SEQUENCE [LARGE SCALE GENOMIC DNA]</scope>
    <source>
        <strain evidence="2">r\B97-61/B2</strain>
    </source>
</reference>
<dbReference type="AlphaFoldDB" id="A0AB32WSJ0"/>
<evidence type="ECO:0000313" key="3">
    <source>
        <dbReference type="RefSeq" id="XP_017982463.1"/>
    </source>
</evidence>
<protein>
    <submittedName>
        <fullName evidence="3">Uncharacterized protein LOC18589323 isoform X1</fullName>
    </submittedName>
</protein>
<dbReference type="Proteomes" id="UP000694886">
    <property type="component" value="Chromosome 9"/>
</dbReference>
<feature type="compositionally biased region" description="Basic and acidic residues" evidence="1">
    <location>
        <begin position="254"/>
        <end position="275"/>
    </location>
</feature>
<organism evidence="2 3">
    <name type="scientific">Theobroma cacao</name>
    <name type="common">Cacao</name>
    <name type="synonym">Cocoa</name>
    <dbReference type="NCBI Taxonomy" id="3641"/>
    <lineage>
        <taxon>Eukaryota</taxon>
        <taxon>Viridiplantae</taxon>
        <taxon>Streptophyta</taxon>
        <taxon>Embryophyta</taxon>
        <taxon>Tracheophyta</taxon>
        <taxon>Spermatophyta</taxon>
        <taxon>Magnoliopsida</taxon>
        <taxon>eudicotyledons</taxon>
        <taxon>Gunneridae</taxon>
        <taxon>Pentapetalae</taxon>
        <taxon>rosids</taxon>
        <taxon>malvids</taxon>
        <taxon>Malvales</taxon>
        <taxon>Malvaceae</taxon>
        <taxon>Byttnerioideae</taxon>
        <taxon>Theobroma</taxon>
    </lineage>
</organism>
<dbReference type="RefSeq" id="XP_017982463.1">
    <property type="nucleotide sequence ID" value="XM_018126974.1"/>
</dbReference>
<feature type="region of interest" description="Disordered" evidence="1">
    <location>
        <begin position="227"/>
        <end position="295"/>
    </location>
</feature>